<evidence type="ECO:0000313" key="2">
    <source>
        <dbReference type="Proteomes" id="UP000190951"/>
    </source>
</evidence>
<sequence>MEPLNKLPSIKKKNIGYRTVTDSAQINDLQNEAVSDIYCLFNRANNLEKILNETKDIINIENKYLLLRLKDMENKLAVITDKYLNLSSTDKIKTLNLYPDDCYIEESSSPAFIDLENMDITLNMNSSTSKLNIYDDNFKTSIVPESLKVEVYPIADNRSIFDNSVINAFKKESNSYWIRKVITDNSVSEVNCTMTITLPYSTMILPTLNTIIIKPYPSDSVDITNVEYSLDGDFITLPAFQNYNRDLNLQCSTVFGDSHDTNALNEVPSVKFNFKELNATKIRISFKQKHYVNSENGGRIFYIGAKNIEVLNCKYTDDYSIFYSKADFSVETGSIQLNDINLVLNNCNEVNNNQFETSLYYVDDNNISHIINDKLPCTIPTKQILIKSKLYNGDIVPDVNRIAIKYSVL</sequence>
<dbReference type="KEGG" id="crw:CROST_046830"/>
<keyword evidence="2" id="KW-1185">Reference proteome</keyword>
<geneLocation type="plasmid" evidence="1 2">
    <name>p330</name>
</geneLocation>
<dbReference type="EMBL" id="CP096984">
    <property type="protein sequence ID" value="URZ13905.1"/>
    <property type="molecule type" value="Genomic_DNA"/>
</dbReference>
<reference evidence="1 2" key="1">
    <citation type="submission" date="2022-04" db="EMBL/GenBank/DDBJ databases">
        <title>Genome sequence of C. roseum typestrain.</title>
        <authorList>
            <person name="Poehlein A."/>
            <person name="Schoch T."/>
            <person name="Duerre P."/>
            <person name="Daniel R."/>
        </authorList>
    </citation>
    <scope>NUCLEOTIDE SEQUENCE [LARGE SCALE GENOMIC DNA]</scope>
    <source>
        <strain evidence="1 2">DSM 7320</strain>
        <plasmid evidence="1 2">p330</plasmid>
    </source>
</reference>
<protein>
    <submittedName>
        <fullName evidence="1">Uncharacterized protein</fullName>
    </submittedName>
</protein>
<dbReference type="RefSeq" id="WP_077832558.1">
    <property type="nucleotide sequence ID" value="NZ_CP096984.1"/>
</dbReference>
<dbReference type="Proteomes" id="UP000190951">
    <property type="component" value="Plasmid p330"/>
</dbReference>
<gene>
    <name evidence="1" type="ORF">CROST_046830</name>
</gene>
<proteinExistence type="predicted"/>
<keyword evidence="1" id="KW-0614">Plasmid</keyword>
<dbReference type="STRING" id="84029.CROST_31700"/>
<organism evidence="1 2">
    <name type="scientific">Clostridium felsineum</name>
    <dbReference type="NCBI Taxonomy" id="36839"/>
    <lineage>
        <taxon>Bacteria</taxon>
        <taxon>Bacillati</taxon>
        <taxon>Bacillota</taxon>
        <taxon>Clostridia</taxon>
        <taxon>Eubacteriales</taxon>
        <taxon>Clostridiaceae</taxon>
        <taxon>Clostridium</taxon>
    </lineage>
</organism>
<name>A0A1S8MF02_9CLOT</name>
<dbReference type="AlphaFoldDB" id="A0A1S8MF02"/>
<accession>A0A1S8MF02</accession>
<evidence type="ECO:0000313" key="1">
    <source>
        <dbReference type="EMBL" id="URZ13905.1"/>
    </source>
</evidence>